<evidence type="ECO:0000313" key="3">
    <source>
        <dbReference type="Proteomes" id="UP000697995"/>
    </source>
</evidence>
<evidence type="ECO:0000259" key="1">
    <source>
        <dbReference type="Pfam" id="PF22807"/>
    </source>
</evidence>
<dbReference type="Gene3D" id="2.120.10.30">
    <property type="entry name" value="TolB, C-terminal domain"/>
    <property type="match status" value="1"/>
</dbReference>
<accession>A0ABS1D624</accession>
<comment type="caution">
    <text evidence="2">The sequence shown here is derived from an EMBL/GenBank/DDBJ whole genome shotgun (WGS) entry which is preliminary data.</text>
</comment>
<proteinExistence type="predicted"/>
<evidence type="ECO:0000313" key="2">
    <source>
        <dbReference type="EMBL" id="MBK1662337.1"/>
    </source>
</evidence>
<feature type="domain" description="Pyrroloquinoline quinone-dependent pyranose dehydrogenase beta-propeller" evidence="1">
    <location>
        <begin position="118"/>
        <end position="242"/>
    </location>
</feature>
<dbReference type="PANTHER" id="PTHR33546:SF1">
    <property type="entry name" value="LARGE, MULTIFUNCTIONAL SECRETED PROTEIN"/>
    <property type="match status" value="1"/>
</dbReference>
<sequence>MNIARAIGWKPGEAPSVPPDLRIAAFAQGLAHPRQVATLPNGDVLVVESKAPGTEPTRRPKDIVQGWIKSFATTSQGPGQAGGGRSNRITLLRDADGDGVPEVRGTFLETLDSPFGVVLVGSDLYVANTAALVRYPYTPGQTRMEAPPTLVTNLPGGPINHHWTKALTASPDGTKLYVGVGSNSNITEHGMDAERERAAVWEVDRATGAHRLFAEGVRNPTGLAFEPQSGRLWAIANERDEIGPKLVPDYLTSLQEGGFYGWPYSYWGQHLDPRVMPQRPDLVARAIRPDYALGSHVAPLGLAFHQGGGGLPARFGAGAFIGEHGSWNRPDLAGYKVVFVPFENGRPSGLAQDVVTGFLNDRGEARGRPVGVALDRTGALLIADDTGDTVWRVTGASARTAATGR</sequence>
<organism evidence="2 3">
    <name type="scientific">Paracraurococcus ruber</name>
    <dbReference type="NCBI Taxonomy" id="77675"/>
    <lineage>
        <taxon>Bacteria</taxon>
        <taxon>Pseudomonadati</taxon>
        <taxon>Pseudomonadota</taxon>
        <taxon>Alphaproteobacteria</taxon>
        <taxon>Acetobacterales</taxon>
        <taxon>Roseomonadaceae</taxon>
        <taxon>Paracraurococcus</taxon>
    </lineage>
</organism>
<keyword evidence="3" id="KW-1185">Reference proteome</keyword>
<protein>
    <submittedName>
        <fullName evidence="2">L-sorbosone dehydrogenase</fullName>
    </submittedName>
</protein>
<dbReference type="Proteomes" id="UP000697995">
    <property type="component" value="Unassembled WGS sequence"/>
</dbReference>
<dbReference type="EMBL" id="NRSG01000524">
    <property type="protein sequence ID" value="MBK1662337.1"/>
    <property type="molecule type" value="Genomic_DNA"/>
</dbReference>
<dbReference type="InterPro" id="IPR054539">
    <property type="entry name" value="Beta-prop_PDH"/>
</dbReference>
<name>A0ABS1D624_9PROT</name>
<feature type="domain" description="Pyrroloquinoline quinone-dependent pyranose dehydrogenase beta-propeller" evidence="1">
    <location>
        <begin position="286"/>
        <end position="394"/>
    </location>
</feature>
<reference evidence="2 3" key="1">
    <citation type="journal article" date="2020" name="Microorganisms">
        <title>Osmotic Adaptation and Compatible Solute Biosynthesis of Phototrophic Bacteria as Revealed from Genome Analyses.</title>
        <authorList>
            <person name="Imhoff J.F."/>
            <person name="Rahn T."/>
            <person name="Kunzel S."/>
            <person name="Keller A."/>
            <person name="Neulinger S.C."/>
        </authorList>
    </citation>
    <scope>NUCLEOTIDE SEQUENCE [LARGE SCALE GENOMIC DNA]</scope>
    <source>
        <strain evidence="2 3">DSM 15382</strain>
    </source>
</reference>
<gene>
    <name evidence="2" type="ORF">CKO45_29565</name>
</gene>
<dbReference type="PANTHER" id="PTHR33546">
    <property type="entry name" value="LARGE, MULTIFUNCTIONAL SECRETED PROTEIN-RELATED"/>
    <property type="match status" value="1"/>
</dbReference>
<dbReference type="InterPro" id="IPR011041">
    <property type="entry name" value="Quinoprot_gluc/sorb_DH_b-prop"/>
</dbReference>
<dbReference type="InterPro" id="IPR011042">
    <property type="entry name" value="6-blade_b-propeller_TolB-like"/>
</dbReference>
<dbReference type="SUPFAM" id="SSF50952">
    <property type="entry name" value="Soluble quinoprotein glucose dehydrogenase"/>
    <property type="match status" value="1"/>
</dbReference>
<dbReference type="Pfam" id="PF22807">
    <property type="entry name" value="TrAA12"/>
    <property type="match status" value="2"/>
</dbReference>